<organism evidence="3 4">
    <name type="scientific">Herbinix hemicellulosilytica</name>
    <dbReference type="NCBI Taxonomy" id="1564487"/>
    <lineage>
        <taxon>Bacteria</taxon>
        <taxon>Bacillati</taxon>
        <taxon>Bacillota</taxon>
        <taxon>Clostridia</taxon>
        <taxon>Lachnospirales</taxon>
        <taxon>Lachnospiraceae</taxon>
        <taxon>Herbinix</taxon>
    </lineage>
</organism>
<sequence length="178" mass="20816">MNKYKIITADQFRKNPFQLIGKDWMLVTAGNSEKVNTMTASWGGLGVMYGKNVAFIVIRPQRYTKEFVDKEDTFSLSFFDKEYRKVLNYLGTVSGRDEDKIAKSGLTVVDFEGTPYFDEANHVLICKKLFRQPLNIENLLDEKLINTWYPNRDYHTLYIAEVTKILRIYHNQDTDYSI</sequence>
<dbReference type="Proteomes" id="UP000236497">
    <property type="component" value="Unassembled WGS sequence"/>
</dbReference>
<dbReference type="InterPro" id="IPR002563">
    <property type="entry name" value="Flavin_Rdtase-like_dom"/>
</dbReference>
<dbReference type="PANTHER" id="PTHR43567">
    <property type="entry name" value="FLAVOREDOXIN-RELATED-RELATED"/>
    <property type="match status" value="1"/>
</dbReference>
<protein>
    <recommendedName>
        <fullName evidence="2">Flavin reductase like domain-containing protein</fullName>
    </recommendedName>
</protein>
<dbReference type="PANTHER" id="PTHR43567:SF5">
    <property type="entry name" value="HYPOTHETICAL CYTOSOLIC PROTEIN"/>
    <property type="match status" value="1"/>
</dbReference>
<reference evidence="3 4" key="1">
    <citation type="submission" date="2015-06" db="EMBL/GenBank/DDBJ databases">
        <authorList>
            <person name="Wibberg Daniel"/>
        </authorList>
    </citation>
    <scope>NUCLEOTIDE SEQUENCE [LARGE SCALE GENOMIC DNA]</scope>
    <source>
        <strain evidence="3 4">T3/55T</strain>
    </source>
</reference>
<evidence type="ECO:0000259" key="2">
    <source>
        <dbReference type="Pfam" id="PF01613"/>
    </source>
</evidence>
<proteinExistence type="inferred from homology"/>
<evidence type="ECO:0000313" key="3">
    <source>
        <dbReference type="EMBL" id="CRZ34773.1"/>
    </source>
</evidence>
<dbReference type="InterPro" id="IPR012349">
    <property type="entry name" value="Split_barrel_FMN-bd"/>
</dbReference>
<dbReference type="SUPFAM" id="SSF50475">
    <property type="entry name" value="FMN-binding split barrel"/>
    <property type="match status" value="1"/>
</dbReference>
<name>A0A0H5SWQ0_HERHM</name>
<dbReference type="OrthoDB" id="9791490at2"/>
<dbReference type="RefSeq" id="WP_103202876.1">
    <property type="nucleotide sequence ID" value="NZ_CVTD020000016.1"/>
</dbReference>
<comment type="similarity">
    <text evidence="1">Belongs to the flavoredoxin family.</text>
</comment>
<dbReference type="Gene3D" id="2.30.110.10">
    <property type="entry name" value="Electron Transport, Fmn-binding Protein, Chain A"/>
    <property type="match status" value="1"/>
</dbReference>
<feature type="domain" description="Flavin reductase like" evidence="2">
    <location>
        <begin position="25"/>
        <end position="165"/>
    </location>
</feature>
<accession>A0A0H5SWQ0</accession>
<dbReference type="AlphaFoldDB" id="A0A0H5SWQ0"/>
<dbReference type="InterPro" id="IPR052174">
    <property type="entry name" value="Flavoredoxin"/>
</dbReference>
<dbReference type="GO" id="GO:0016646">
    <property type="term" value="F:oxidoreductase activity, acting on the CH-NH group of donors, NAD or NADP as acceptor"/>
    <property type="evidence" value="ECO:0007669"/>
    <property type="project" value="UniProtKB-ARBA"/>
</dbReference>
<keyword evidence="4" id="KW-1185">Reference proteome</keyword>
<dbReference type="Pfam" id="PF01613">
    <property type="entry name" value="Flavin_Reduct"/>
    <property type="match status" value="1"/>
</dbReference>
<gene>
    <name evidence="3" type="ORF">HHT355_1572</name>
</gene>
<dbReference type="EMBL" id="CVTD020000016">
    <property type="protein sequence ID" value="CRZ34773.1"/>
    <property type="molecule type" value="Genomic_DNA"/>
</dbReference>
<evidence type="ECO:0000313" key="4">
    <source>
        <dbReference type="Proteomes" id="UP000236497"/>
    </source>
</evidence>
<dbReference type="GO" id="GO:0010181">
    <property type="term" value="F:FMN binding"/>
    <property type="evidence" value="ECO:0007669"/>
    <property type="project" value="InterPro"/>
</dbReference>
<evidence type="ECO:0000256" key="1">
    <source>
        <dbReference type="ARBA" id="ARBA00038054"/>
    </source>
</evidence>